<keyword evidence="2" id="KW-0732">Signal</keyword>
<evidence type="ECO:0000256" key="1">
    <source>
        <dbReference type="SAM" id="MobiDB-lite"/>
    </source>
</evidence>
<protein>
    <recommendedName>
        <fullName evidence="5">Salt-induced outer membrane protein</fullName>
    </recommendedName>
</protein>
<dbReference type="Pfam" id="PF04338">
    <property type="entry name" value="DUF481"/>
    <property type="match status" value="1"/>
</dbReference>
<dbReference type="EMBL" id="BMFS01000013">
    <property type="protein sequence ID" value="GGH06823.1"/>
    <property type="molecule type" value="Genomic_DNA"/>
</dbReference>
<comment type="caution">
    <text evidence="3">The sequence shown here is derived from an EMBL/GenBank/DDBJ whole genome shotgun (WGS) entry which is preliminary data.</text>
</comment>
<gene>
    <name evidence="3" type="ORF">GCM10007420_24320</name>
</gene>
<dbReference type="Proteomes" id="UP000648722">
    <property type="component" value="Unassembled WGS sequence"/>
</dbReference>
<reference evidence="4" key="1">
    <citation type="journal article" date="2019" name="Int. J. Syst. Evol. Microbiol.">
        <title>The Global Catalogue of Microorganisms (GCM) 10K type strain sequencing project: providing services to taxonomists for standard genome sequencing and annotation.</title>
        <authorList>
            <consortium name="The Broad Institute Genomics Platform"/>
            <consortium name="The Broad Institute Genome Sequencing Center for Infectious Disease"/>
            <person name="Wu L."/>
            <person name="Ma J."/>
        </authorList>
    </citation>
    <scope>NUCLEOTIDE SEQUENCE [LARGE SCALE GENOMIC DNA]</scope>
    <source>
        <strain evidence="4">CGMCC 1.12766</strain>
    </source>
</reference>
<feature type="signal peptide" evidence="2">
    <location>
        <begin position="1"/>
        <end position="27"/>
    </location>
</feature>
<accession>A0ABQ1XZ85</accession>
<proteinExistence type="predicted"/>
<feature type="compositionally biased region" description="Acidic residues" evidence="1">
    <location>
        <begin position="102"/>
        <end position="119"/>
    </location>
</feature>
<evidence type="ECO:0000256" key="2">
    <source>
        <dbReference type="SAM" id="SignalP"/>
    </source>
</evidence>
<dbReference type="RefSeq" id="WP_188452870.1">
    <property type="nucleotide sequence ID" value="NZ_BMFS01000013.1"/>
</dbReference>
<name>A0ABQ1XZ85_9PROT</name>
<evidence type="ECO:0000313" key="3">
    <source>
        <dbReference type="EMBL" id="GGH06823.1"/>
    </source>
</evidence>
<evidence type="ECO:0008006" key="5">
    <source>
        <dbReference type="Google" id="ProtNLM"/>
    </source>
</evidence>
<feature type="region of interest" description="Disordered" evidence="1">
    <location>
        <begin position="100"/>
        <end position="123"/>
    </location>
</feature>
<dbReference type="InterPro" id="IPR007433">
    <property type="entry name" value="DUF481"/>
</dbReference>
<feature type="chain" id="PRO_5046770091" description="Salt-induced outer membrane protein" evidence="2">
    <location>
        <begin position="28"/>
        <end position="353"/>
    </location>
</feature>
<sequence>MSPRASARPVLQALAVALALSGGIAAAQDAELPGALAELLQAANEQGAADFTRAVQLIALTRPADEIVRAAEALGRGNAARRALGLEPVLLAEEAARAAAVEMEEDEEDGKDDGLEDDSSGLGSTVVAAPMSIARTLANGRFELWEGRASLGIRFDSGNTAREDYTFALQVRRELSGWGFQGDIDYAYSEVNGTIGRDNFRTRLRGEREAGERFTYFAAADYERDRIASFDWTAFAGVGAGYRVLTRPGRTWILRAGPGIRMLAEPGNGTQTVGALDIGSDVALQLTESLNFTSETSVLVADTSRIDQLFGLTTDLNELWSVRLQYRYRYEFEPNPGFEKGDSRTDISIVREF</sequence>
<keyword evidence="4" id="KW-1185">Reference proteome</keyword>
<organism evidence="3 4">
    <name type="scientific">Glycocaulis albus</name>
    <dbReference type="NCBI Taxonomy" id="1382801"/>
    <lineage>
        <taxon>Bacteria</taxon>
        <taxon>Pseudomonadati</taxon>
        <taxon>Pseudomonadota</taxon>
        <taxon>Alphaproteobacteria</taxon>
        <taxon>Maricaulales</taxon>
        <taxon>Maricaulaceae</taxon>
        <taxon>Glycocaulis</taxon>
    </lineage>
</organism>
<evidence type="ECO:0000313" key="4">
    <source>
        <dbReference type="Proteomes" id="UP000648722"/>
    </source>
</evidence>